<dbReference type="EMBL" id="UGHP01000001">
    <property type="protein sequence ID" value="STQ78856.1"/>
    <property type="molecule type" value="Genomic_DNA"/>
</dbReference>
<dbReference type="AlphaFoldDB" id="A0A377PET9"/>
<accession>A0A377PET9</accession>
<evidence type="ECO:0000313" key="2">
    <source>
        <dbReference type="Proteomes" id="UP000254821"/>
    </source>
</evidence>
<protein>
    <submittedName>
        <fullName evidence="1">Uncharacterized protein</fullName>
    </submittedName>
</protein>
<organism evidence="1 2">
    <name type="scientific">Hafnia alvei</name>
    <dbReference type="NCBI Taxonomy" id="569"/>
    <lineage>
        <taxon>Bacteria</taxon>
        <taxon>Pseudomonadati</taxon>
        <taxon>Pseudomonadota</taxon>
        <taxon>Gammaproteobacteria</taxon>
        <taxon>Enterobacterales</taxon>
        <taxon>Hafniaceae</taxon>
        <taxon>Hafnia</taxon>
    </lineage>
</organism>
<sequence>MVYSSRHPLSLDLSNKRLFSKSIPEIYQHHHNVAAQCCS</sequence>
<dbReference type="Proteomes" id="UP000254821">
    <property type="component" value="Unassembled WGS sequence"/>
</dbReference>
<gene>
    <name evidence="1" type="ORF">NCTC8105_00900</name>
</gene>
<proteinExistence type="predicted"/>
<evidence type="ECO:0000313" key="1">
    <source>
        <dbReference type="EMBL" id="STQ78856.1"/>
    </source>
</evidence>
<reference evidence="1 2" key="1">
    <citation type="submission" date="2018-06" db="EMBL/GenBank/DDBJ databases">
        <authorList>
            <consortium name="Pathogen Informatics"/>
            <person name="Doyle S."/>
        </authorList>
    </citation>
    <scope>NUCLEOTIDE SEQUENCE [LARGE SCALE GENOMIC DNA]</scope>
    <source>
        <strain evidence="1 2">NCTC8105</strain>
    </source>
</reference>
<name>A0A377PET9_HAFAL</name>